<dbReference type="AlphaFoldDB" id="A0AAU9U6L1"/>
<protein>
    <submittedName>
        <fullName evidence="1">Uncharacterized protein</fullName>
    </submittedName>
</protein>
<proteinExistence type="predicted"/>
<evidence type="ECO:0000313" key="1">
    <source>
        <dbReference type="EMBL" id="CAH2094768.1"/>
    </source>
</evidence>
<name>A0AAU9U6L1_EUPED</name>
<comment type="caution">
    <text evidence="1">The sequence shown here is derived from an EMBL/GenBank/DDBJ whole genome shotgun (WGS) entry which is preliminary data.</text>
</comment>
<gene>
    <name evidence="1" type="ORF">EEDITHA_LOCUS10305</name>
</gene>
<reference evidence="1" key="1">
    <citation type="submission" date="2022-03" db="EMBL/GenBank/DDBJ databases">
        <authorList>
            <person name="Tunstrom K."/>
        </authorList>
    </citation>
    <scope>NUCLEOTIDE SEQUENCE</scope>
</reference>
<evidence type="ECO:0000313" key="2">
    <source>
        <dbReference type="Proteomes" id="UP001153954"/>
    </source>
</evidence>
<dbReference type="EMBL" id="CAKOGL010000014">
    <property type="protein sequence ID" value="CAH2094768.1"/>
    <property type="molecule type" value="Genomic_DNA"/>
</dbReference>
<organism evidence="1 2">
    <name type="scientific">Euphydryas editha</name>
    <name type="common">Edith's checkerspot</name>
    <dbReference type="NCBI Taxonomy" id="104508"/>
    <lineage>
        <taxon>Eukaryota</taxon>
        <taxon>Metazoa</taxon>
        <taxon>Ecdysozoa</taxon>
        <taxon>Arthropoda</taxon>
        <taxon>Hexapoda</taxon>
        <taxon>Insecta</taxon>
        <taxon>Pterygota</taxon>
        <taxon>Neoptera</taxon>
        <taxon>Endopterygota</taxon>
        <taxon>Lepidoptera</taxon>
        <taxon>Glossata</taxon>
        <taxon>Ditrysia</taxon>
        <taxon>Papilionoidea</taxon>
        <taxon>Nymphalidae</taxon>
        <taxon>Nymphalinae</taxon>
        <taxon>Euphydryas</taxon>
    </lineage>
</organism>
<sequence length="70" mass="7854">MALYGIPIWVGALNTRNRSLQRINQRIIAVRATWGYRTVLWMAATLLTTDPPWELQAEVLIEVSATGQAS</sequence>
<keyword evidence="2" id="KW-1185">Reference proteome</keyword>
<accession>A0AAU9U6L1</accession>
<dbReference type="Proteomes" id="UP001153954">
    <property type="component" value="Unassembled WGS sequence"/>
</dbReference>